<dbReference type="EMBL" id="SNSC02000015">
    <property type="protein sequence ID" value="TID17819.1"/>
    <property type="molecule type" value="Genomic_DNA"/>
</dbReference>
<accession>A0A4Z1P174</accession>
<evidence type="ECO:0000313" key="1">
    <source>
        <dbReference type="EMBL" id="TID17819.1"/>
    </source>
</evidence>
<organism evidence="1 2">
    <name type="scientific">Venturia nashicola</name>
    <dbReference type="NCBI Taxonomy" id="86259"/>
    <lineage>
        <taxon>Eukaryota</taxon>
        <taxon>Fungi</taxon>
        <taxon>Dikarya</taxon>
        <taxon>Ascomycota</taxon>
        <taxon>Pezizomycotina</taxon>
        <taxon>Dothideomycetes</taxon>
        <taxon>Pleosporomycetidae</taxon>
        <taxon>Venturiales</taxon>
        <taxon>Venturiaceae</taxon>
        <taxon>Venturia</taxon>
    </lineage>
</organism>
<name>A0A4Z1P174_9PEZI</name>
<protein>
    <submittedName>
        <fullName evidence="1">Uncharacterized protein</fullName>
    </submittedName>
</protein>
<evidence type="ECO:0000313" key="2">
    <source>
        <dbReference type="Proteomes" id="UP000298493"/>
    </source>
</evidence>
<dbReference type="AlphaFoldDB" id="A0A4Z1P174"/>
<keyword evidence="2" id="KW-1185">Reference proteome</keyword>
<dbReference type="Proteomes" id="UP000298493">
    <property type="component" value="Unassembled WGS sequence"/>
</dbReference>
<comment type="caution">
    <text evidence="1">The sequence shown here is derived from an EMBL/GenBank/DDBJ whole genome shotgun (WGS) entry which is preliminary data.</text>
</comment>
<gene>
    <name evidence="1" type="ORF">E6O75_ATG10464</name>
</gene>
<sequence length="280" mass="32237">MHQFTQVKAHLVGFFPAIDAESAMRTTRAGLEDLLFQMVKRRHRHRLASGFKFGLCRRGHCIMPNISNAQIGRSDCQRCSIPDMSARNWQLFNTSQESHKNFQGRISPYNSTLLRISSWWKRRKMRHSFRLQEPTSSHAQKTSKSYTPTNISILWVSWVPPPQLAFIFVQRTSTTRAVLEPKDMSLSVELANTIVSGIARPLHHYAPLKDMQPGPAGYLGLVFSNDKEGAEQRIACVHEHIEAFGMRRSVGWEGRLLRMRDRTCVSSLSYRVLRRWRGCL</sequence>
<proteinExistence type="predicted"/>
<reference evidence="1 2" key="1">
    <citation type="submission" date="2019-04" db="EMBL/GenBank/DDBJ databases">
        <title>High contiguity whole genome sequence and gene annotation resource for two Venturia nashicola isolates.</title>
        <authorList>
            <person name="Prokchorchik M."/>
            <person name="Won K."/>
            <person name="Lee Y."/>
            <person name="Choi E.D."/>
            <person name="Segonzac C."/>
            <person name="Sohn K.H."/>
        </authorList>
    </citation>
    <scope>NUCLEOTIDE SEQUENCE [LARGE SCALE GENOMIC DNA]</scope>
    <source>
        <strain evidence="1 2">PRI2</strain>
    </source>
</reference>